<evidence type="ECO:0000313" key="2">
    <source>
        <dbReference type="WBParaSite" id="PS1159_v2.g11852.t1"/>
    </source>
</evidence>
<sequence>MNKRMTRFYSYVTFCTLIFLLYFKIFHQKPSEFSFGTKYEKEFRVELKDINISYFYYGFGEFKCAEKSNILISTLSRPNAFGQRMQIRNSWKKDIPSTMTHKFFIGTVEDERIKDALKKESKKFGDIVFTSLMDSYLNLTLKMNSLYQFQQNFCPKVEYFMRADEDTVLDVSRFQYWLKKEFNKISKKYDDMIIFGYLYPKNIVLRDPNDRWYVPYEAYPNSYYPDYVQGPCYLLPSKAVKAILKEAKKHLHITVDDAFYTGIITNAAGIKVFNGRKYFALKNPLNELNPENQWDKECDENGVPLLFSIVDEDGEIENLSGGYMEGLKKLKSLKDSCQNSNKFY</sequence>
<proteinExistence type="predicted"/>
<organism evidence="1 2">
    <name type="scientific">Panagrolaimus sp. PS1159</name>
    <dbReference type="NCBI Taxonomy" id="55785"/>
    <lineage>
        <taxon>Eukaryota</taxon>
        <taxon>Metazoa</taxon>
        <taxon>Ecdysozoa</taxon>
        <taxon>Nematoda</taxon>
        <taxon>Chromadorea</taxon>
        <taxon>Rhabditida</taxon>
        <taxon>Tylenchina</taxon>
        <taxon>Panagrolaimomorpha</taxon>
        <taxon>Panagrolaimoidea</taxon>
        <taxon>Panagrolaimidae</taxon>
        <taxon>Panagrolaimus</taxon>
    </lineage>
</organism>
<name>A0AC35EXY3_9BILA</name>
<accession>A0AC35EXY3</accession>
<dbReference type="Proteomes" id="UP000887580">
    <property type="component" value="Unplaced"/>
</dbReference>
<evidence type="ECO:0000313" key="1">
    <source>
        <dbReference type="Proteomes" id="UP000887580"/>
    </source>
</evidence>
<protein>
    <submittedName>
        <fullName evidence="2">Hexosyltransferase</fullName>
    </submittedName>
</protein>
<reference evidence="2" key="1">
    <citation type="submission" date="2022-11" db="UniProtKB">
        <authorList>
            <consortium name="WormBaseParasite"/>
        </authorList>
    </citation>
    <scope>IDENTIFICATION</scope>
</reference>
<dbReference type="WBParaSite" id="PS1159_v2.g11852.t1">
    <property type="protein sequence ID" value="PS1159_v2.g11852.t1"/>
    <property type="gene ID" value="PS1159_v2.g11852"/>
</dbReference>